<evidence type="ECO:0000313" key="2">
    <source>
        <dbReference type="Proteomes" id="UP001500604"/>
    </source>
</evidence>
<keyword evidence="2" id="KW-1185">Reference proteome</keyword>
<accession>A0ABP8V9Y2</accession>
<dbReference type="EMBL" id="BAABFL010000477">
    <property type="protein sequence ID" value="GAA4652516.1"/>
    <property type="molecule type" value="Genomic_DNA"/>
</dbReference>
<proteinExistence type="predicted"/>
<name>A0ABP8V9Y2_9GAMM</name>
<reference evidence="2" key="1">
    <citation type="journal article" date="2019" name="Int. J. Syst. Evol. Microbiol.">
        <title>The Global Catalogue of Microorganisms (GCM) 10K type strain sequencing project: providing services to taxonomists for standard genome sequencing and annotation.</title>
        <authorList>
            <consortium name="The Broad Institute Genomics Platform"/>
            <consortium name="The Broad Institute Genome Sequencing Center for Infectious Disease"/>
            <person name="Wu L."/>
            <person name="Ma J."/>
        </authorList>
    </citation>
    <scope>NUCLEOTIDE SEQUENCE [LARGE SCALE GENOMIC DNA]</scope>
    <source>
        <strain evidence="2">JCM 17805</strain>
    </source>
</reference>
<evidence type="ECO:0000313" key="1">
    <source>
        <dbReference type="EMBL" id="GAA4652516.1"/>
    </source>
</evidence>
<sequence length="197" mass="23338">MDDIDFEQLRIVFERDDDCADPLEDHDDLTLVSFHPHYGNRHGFNDADELKRYARESNCRLFPVYCYDHSGLAFSLEPFSCGWDSGLYGYLVATRSIVDEFKGNKKTPLKKYVRAVLEEYDTWQRGDCWCYRILDRHGNELDSCRGYIGEDWCKDAAIDAAQQERARIEKARQHRVKQFIRHRVPLNQRKQIMEDFT</sequence>
<protein>
    <submittedName>
        <fullName evidence="1">Uncharacterized protein</fullName>
    </submittedName>
</protein>
<comment type="caution">
    <text evidence="1">The sequence shown here is derived from an EMBL/GenBank/DDBJ whole genome shotgun (WGS) entry which is preliminary data.</text>
</comment>
<dbReference type="Proteomes" id="UP001500604">
    <property type="component" value="Unassembled WGS sequence"/>
</dbReference>
<gene>
    <name evidence="1" type="ORF">GCM10023116_48000</name>
</gene>
<organism evidence="1 2">
    <name type="scientific">Kistimonas scapharcae</name>
    <dbReference type="NCBI Taxonomy" id="1036133"/>
    <lineage>
        <taxon>Bacteria</taxon>
        <taxon>Pseudomonadati</taxon>
        <taxon>Pseudomonadota</taxon>
        <taxon>Gammaproteobacteria</taxon>
        <taxon>Oceanospirillales</taxon>
        <taxon>Endozoicomonadaceae</taxon>
        <taxon>Kistimonas</taxon>
    </lineage>
</organism>
<dbReference type="RefSeq" id="WP_345199099.1">
    <property type="nucleotide sequence ID" value="NZ_BAABFL010000477.1"/>
</dbReference>